<dbReference type="Proteomes" id="UP001302812">
    <property type="component" value="Unassembled WGS sequence"/>
</dbReference>
<keyword evidence="6" id="KW-1185">Reference proteome</keyword>
<evidence type="ECO:0000313" key="6">
    <source>
        <dbReference type="Proteomes" id="UP001302812"/>
    </source>
</evidence>
<dbReference type="CDD" id="cd19165">
    <property type="entry name" value="HemeO"/>
    <property type="match status" value="1"/>
</dbReference>
<feature type="region of interest" description="Disordered" evidence="4">
    <location>
        <begin position="1"/>
        <end position="35"/>
    </location>
</feature>
<keyword evidence="1" id="KW-0349">Heme</keyword>
<dbReference type="PANTHER" id="PTHR10720">
    <property type="entry name" value="HEME OXYGENASE"/>
    <property type="match status" value="1"/>
</dbReference>
<organism evidence="5 6">
    <name type="scientific">Canariomyces notabilis</name>
    <dbReference type="NCBI Taxonomy" id="2074819"/>
    <lineage>
        <taxon>Eukaryota</taxon>
        <taxon>Fungi</taxon>
        <taxon>Dikarya</taxon>
        <taxon>Ascomycota</taxon>
        <taxon>Pezizomycotina</taxon>
        <taxon>Sordariomycetes</taxon>
        <taxon>Sordariomycetidae</taxon>
        <taxon>Sordariales</taxon>
        <taxon>Chaetomiaceae</taxon>
        <taxon>Canariomyces</taxon>
    </lineage>
</organism>
<reference evidence="5" key="1">
    <citation type="journal article" date="2023" name="Mol. Phylogenet. Evol.">
        <title>Genome-scale phylogeny and comparative genomics of the fungal order Sordariales.</title>
        <authorList>
            <person name="Hensen N."/>
            <person name="Bonometti L."/>
            <person name="Westerberg I."/>
            <person name="Brannstrom I.O."/>
            <person name="Guillou S."/>
            <person name="Cros-Aarteil S."/>
            <person name="Calhoun S."/>
            <person name="Haridas S."/>
            <person name="Kuo A."/>
            <person name="Mondo S."/>
            <person name="Pangilinan J."/>
            <person name="Riley R."/>
            <person name="LaButti K."/>
            <person name="Andreopoulos B."/>
            <person name="Lipzen A."/>
            <person name="Chen C."/>
            <person name="Yan M."/>
            <person name="Daum C."/>
            <person name="Ng V."/>
            <person name="Clum A."/>
            <person name="Steindorff A."/>
            <person name="Ohm R.A."/>
            <person name="Martin F."/>
            <person name="Silar P."/>
            <person name="Natvig D.O."/>
            <person name="Lalanne C."/>
            <person name="Gautier V."/>
            <person name="Ament-Velasquez S.L."/>
            <person name="Kruys A."/>
            <person name="Hutchinson M.I."/>
            <person name="Powell A.J."/>
            <person name="Barry K."/>
            <person name="Miller A.N."/>
            <person name="Grigoriev I.V."/>
            <person name="Debuchy R."/>
            <person name="Gladieux P."/>
            <person name="Hiltunen Thoren M."/>
            <person name="Johannesson H."/>
        </authorList>
    </citation>
    <scope>NUCLEOTIDE SEQUENCE</scope>
    <source>
        <strain evidence="5">CBS 508.74</strain>
    </source>
</reference>
<evidence type="ECO:0000256" key="3">
    <source>
        <dbReference type="ARBA" id="ARBA00023004"/>
    </source>
</evidence>
<feature type="compositionally biased region" description="Polar residues" evidence="4">
    <location>
        <begin position="1"/>
        <end position="12"/>
    </location>
</feature>
<keyword evidence="3" id="KW-0408">Iron</keyword>
<evidence type="ECO:0000256" key="1">
    <source>
        <dbReference type="ARBA" id="ARBA00022617"/>
    </source>
</evidence>
<dbReference type="PANTHER" id="PTHR10720:SF0">
    <property type="entry name" value="HEME OXYGENASE"/>
    <property type="match status" value="1"/>
</dbReference>
<protein>
    <submittedName>
        <fullName evidence="5">Heme oxygenase-like protein</fullName>
    </submittedName>
</protein>
<dbReference type="Pfam" id="PF01126">
    <property type="entry name" value="Heme_oxygenase"/>
    <property type="match status" value="1"/>
</dbReference>
<feature type="region of interest" description="Disordered" evidence="4">
    <location>
        <begin position="104"/>
        <end position="125"/>
    </location>
</feature>
<dbReference type="SUPFAM" id="SSF48613">
    <property type="entry name" value="Heme oxygenase-like"/>
    <property type="match status" value="1"/>
</dbReference>
<dbReference type="RefSeq" id="XP_064671298.1">
    <property type="nucleotide sequence ID" value="XM_064814874.1"/>
</dbReference>
<keyword evidence="2" id="KW-0479">Metal-binding</keyword>
<evidence type="ECO:0000313" key="5">
    <source>
        <dbReference type="EMBL" id="KAK4113728.1"/>
    </source>
</evidence>
<dbReference type="GO" id="GO:0046872">
    <property type="term" value="F:metal ion binding"/>
    <property type="evidence" value="ECO:0007669"/>
    <property type="project" value="UniProtKB-KW"/>
</dbReference>
<dbReference type="AlphaFoldDB" id="A0AAN6TG11"/>
<dbReference type="GeneID" id="89938999"/>
<evidence type="ECO:0000256" key="2">
    <source>
        <dbReference type="ARBA" id="ARBA00022723"/>
    </source>
</evidence>
<gene>
    <name evidence="5" type="ORF">N656DRAFT_777728</name>
</gene>
<reference evidence="5" key="2">
    <citation type="submission" date="2023-05" db="EMBL/GenBank/DDBJ databases">
        <authorList>
            <consortium name="Lawrence Berkeley National Laboratory"/>
            <person name="Steindorff A."/>
            <person name="Hensen N."/>
            <person name="Bonometti L."/>
            <person name="Westerberg I."/>
            <person name="Brannstrom I.O."/>
            <person name="Guillou S."/>
            <person name="Cros-Aarteil S."/>
            <person name="Calhoun S."/>
            <person name="Haridas S."/>
            <person name="Kuo A."/>
            <person name="Mondo S."/>
            <person name="Pangilinan J."/>
            <person name="Riley R."/>
            <person name="Labutti K."/>
            <person name="Andreopoulos B."/>
            <person name="Lipzen A."/>
            <person name="Chen C."/>
            <person name="Yanf M."/>
            <person name="Daum C."/>
            <person name="Ng V."/>
            <person name="Clum A."/>
            <person name="Ohm R."/>
            <person name="Martin F."/>
            <person name="Silar P."/>
            <person name="Natvig D."/>
            <person name="Lalanne C."/>
            <person name="Gautier V."/>
            <person name="Ament-Velasquez S.L."/>
            <person name="Kruys A."/>
            <person name="Hutchinson M.I."/>
            <person name="Powell A.J."/>
            <person name="Barry K."/>
            <person name="Miller A.N."/>
            <person name="Grigoriev I.V."/>
            <person name="Debuchy R."/>
            <person name="Gladieux P."/>
            <person name="Thoren M.H."/>
            <person name="Johannesson H."/>
        </authorList>
    </citation>
    <scope>NUCLEOTIDE SEQUENCE</scope>
    <source>
        <strain evidence="5">CBS 508.74</strain>
    </source>
</reference>
<name>A0AAN6TG11_9PEZI</name>
<dbReference type="GO" id="GO:0004392">
    <property type="term" value="F:heme oxygenase (decyclizing) activity"/>
    <property type="evidence" value="ECO:0007669"/>
    <property type="project" value="InterPro"/>
</dbReference>
<dbReference type="InterPro" id="IPR002051">
    <property type="entry name" value="Haem_Oase"/>
</dbReference>
<dbReference type="GO" id="GO:0006788">
    <property type="term" value="P:heme oxidation"/>
    <property type="evidence" value="ECO:0007669"/>
    <property type="project" value="InterPro"/>
</dbReference>
<dbReference type="InterPro" id="IPR016084">
    <property type="entry name" value="Haem_Oase-like_multi-hlx"/>
</dbReference>
<dbReference type="InterPro" id="IPR016053">
    <property type="entry name" value="Haem_Oase-like"/>
</dbReference>
<accession>A0AAN6TG11</accession>
<comment type="caution">
    <text evidence="5">The sequence shown here is derived from an EMBL/GenBank/DDBJ whole genome shotgun (WGS) entry which is preliminary data.</text>
</comment>
<proteinExistence type="predicted"/>
<dbReference type="EMBL" id="MU853338">
    <property type="protein sequence ID" value="KAK4113728.1"/>
    <property type="molecule type" value="Genomic_DNA"/>
</dbReference>
<sequence length="336" mass="37063">MPWPFSSWSSAKRQPAVDSLEGTPPPAPETRGLGDSINVATRVAHSRLNRKILQFLPFALPPHAGNPSVYVSGMIHILQLYLEFESLWNDILEGHQHINDKGSCYPKAKKSDESHTRTTSSTGGGRVHDVLSKLRLPLLMRSESLCLDILSITGWSVDTLDKVSGAVSQTGVLAEFIPHLQESITNHPHVLVAYAWIFYMALFSGGRFIRAALEAAGPGFWGAPSDPVQPCSRVCVEPVPVQKLLDQCGKYAKLESEPATAGRDAASEKRATAPLEFFRFATPEDGEDLKTEFKARVRECERVLTPTEKDQIIQEAVRIFGSMNDLVDDLDGILRF</sequence>
<evidence type="ECO:0000256" key="4">
    <source>
        <dbReference type="SAM" id="MobiDB-lite"/>
    </source>
</evidence>
<dbReference type="Gene3D" id="1.20.910.10">
    <property type="entry name" value="Heme oxygenase-like"/>
    <property type="match status" value="1"/>
</dbReference>